<proteinExistence type="inferred from homology"/>
<dbReference type="GO" id="GO:0005524">
    <property type="term" value="F:ATP binding"/>
    <property type="evidence" value="ECO:0007669"/>
    <property type="project" value="UniProtKB-KW"/>
</dbReference>
<keyword evidence="7 12" id="KW-0067">ATP-binding</keyword>
<evidence type="ECO:0000256" key="13">
    <source>
        <dbReference type="SAM" id="MobiDB-lite"/>
    </source>
</evidence>
<name>A0A505HYL3_ASPNG</name>
<dbReference type="InterPro" id="IPR001650">
    <property type="entry name" value="Helicase_C-like"/>
</dbReference>
<dbReference type="GO" id="GO:0016787">
    <property type="term" value="F:hydrolase activity"/>
    <property type="evidence" value="ECO:0007669"/>
    <property type="project" value="UniProtKB-KW"/>
</dbReference>
<dbReference type="EMBL" id="NKJJ02000002">
    <property type="protein sequence ID" value="TPR04751.1"/>
    <property type="molecule type" value="Genomic_DNA"/>
</dbReference>
<feature type="compositionally biased region" description="Acidic residues" evidence="13">
    <location>
        <begin position="95"/>
        <end position="114"/>
    </location>
</feature>
<dbReference type="InterPro" id="IPR014001">
    <property type="entry name" value="Helicase_ATP-bd"/>
</dbReference>
<dbReference type="VEuPathDB" id="FungiDB:ATCC64974_92160"/>
<evidence type="ECO:0000256" key="11">
    <source>
        <dbReference type="PROSITE-ProRule" id="PRU00552"/>
    </source>
</evidence>
<feature type="region of interest" description="Disordered" evidence="13">
    <location>
        <begin position="630"/>
        <end position="658"/>
    </location>
</feature>
<feature type="domain" description="Helicase C-terminal" evidence="15">
    <location>
        <begin position="432"/>
        <end position="582"/>
    </location>
</feature>
<dbReference type="EC" id="3.6.4.13" evidence="2"/>
<dbReference type="Pfam" id="PF00270">
    <property type="entry name" value="DEAD"/>
    <property type="match status" value="1"/>
</dbReference>
<dbReference type="SMART" id="SM00490">
    <property type="entry name" value="HELICc"/>
    <property type="match status" value="1"/>
</dbReference>
<dbReference type="InterPro" id="IPR050079">
    <property type="entry name" value="DEAD_box_RNA_helicase"/>
</dbReference>
<dbReference type="GO" id="GO:0003723">
    <property type="term" value="F:RNA binding"/>
    <property type="evidence" value="ECO:0007669"/>
    <property type="project" value="UniProtKB-KW"/>
</dbReference>
<reference evidence="18" key="1">
    <citation type="submission" date="2018-10" db="EMBL/GenBank/DDBJ databases">
        <title>FDA dAtabase for Regulatory Grade micrObial Sequences (FDA-ARGOS): Supporting development and validation of Infectious Disease Dx tests.</title>
        <authorList>
            <person name="Kerrigan L."/>
            <person name="Tallon L."/>
            <person name="Sadzewicz L."/>
            <person name="Sengamalay N."/>
            <person name="Ott S."/>
            <person name="Godinez A."/>
            <person name="Nagaraj S."/>
            <person name="Vavikolanu K."/>
            <person name="Nadendla S."/>
            <person name="George J."/>
            <person name="Sichtig H."/>
        </authorList>
    </citation>
    <scope>NUCLEOTIDE SEQUENCE [LARGE SCALE GENOMIC DNA]</scope>
    <source>
        <strain evidence="18">FDAARGOS_311</strain>
    </source>
</reference>
<accession>A0A505HYL3</accession>
<comment type="subcellular location">
    <subcellularLocation>
        <location evidence="1">Nucleus</location>
    </subcellularLocation>
</comment>
<evidence type="ECO:0000256" key="5">
    <source>
        <dbReference type="ARBA" id="ARBA00022801"/>
    </source>
</evidence>
<keyword evidence="8" id="KW-0694">RNA-binding</keyword>
<dbReference type="SUPFAM" id="SSF52540">
    <property type="entry name" value="P-loop containing nucleoside triphosphate hydrolases"/>
    <property type="match status" value="1"/>
</dbReference>
<organism evidence="17 18">
    <name type="scientific">Aspergillus niger</name>
    <dbReference type="NCBI Taxonomy" id="5061"/>
    <lineage>
        <taxon>Eukaryota</taxon>
        <taxon>Fungi</taxon>
        <taxon>Dikarya</taxon>
        <taxon>Ascomycota</taxon>
        <taxon>Pezizomycotina</taxon>
        <taxon>Eurotiomycetes</taxon>
        <taxon>Eurotiomycetidae</taxon>
        <taxon>Eurotiales</taxon>
        <taxon>Aspergillaceae</taxon>
        <taxon>Aspergillus</taxon>
        <taxon>Aspergillus subgen. Circumdati</taxon>
    </lineage>
</organism>
<sequence>MGQKRQRGSKSADLQAKKRKKDVSAVEDGEDALVTVNDLNWKEVALPDRLEDAGGFFGLEEIDGVEVIKGGSEGLRFKAAHGKPKKSILKKKAPEEEEPKFDDDEWSGFSDNEEDKSIKPGLSFAALQDEEDDDGVDVSAWESLGLSPEILTSLSKMKFTTPTLVQKSCIPQILDGHDVIGKASTGSGKTLAFGIPILEHYLEKRRQDLRAGKEEKKKDTAPIALIMSPTRELAHQLAKHIGELALHAPGSNARIALLTGGLSVQKQQRVLAGADIVIGTPGRVWEVLSSGQGLIRKMSEIKFLVIDEADRLLSEGHFKEAEEILGALDRVEEGNFGGEESEDEEKEDARSERQTLVFSATFHRDLQQKLAGKARWTGGDIMSNKESMEYLLQKLKFREEKPKFIDVNPVSQMAEGLKEGIVECGAMEKDLYLYTLLLYNPKHRTLVFTNSISAVRRLTQLLQNLGLPALALHSSMAQKARLRSVERFSSPTSDPSSILVATDVAARGLDIKGIDFVIHYHAPRAADTYVHRSGRTARAGASGKSVIICAPEEMVGVVRLAAKVHANMANGKKLPLESLELDRRVVLRVRQRVDLAAKITDSNIAKEKISAEDNWLQKAAEDLGVEYDSEEFESAQGRGRGRGRGRQERQRKAGEVTKNELAAMRAELKHLLSQRVNVGVSERYLTSGRVDIEALLRGEGNNSFLGQVDPLDF</sequence>
<dbReference type="PROSITE" id="PS51195">
    <property type="entry name" value="Q_MOTIF"/>
    <property type="match status" value="1"/>
</dbReference>
<dbReference type="InterPro" id="IPR011545">
    <property type="entry name" value="DEAD/DEAH_box_helicase_dom"/>
</dbReference>
<dbReference type="InterPro" id="IPR014014">
    <property type="entry name" value="RNA_helicase_DEAD_Q_motif"/>
</dbReference>
<keyword evidence="3" id="KW-0690">Ribosome biogenesis</keyword>
<evidence type="ECO:0000313" key="17">
    <source>
        <dbReference type="EMBL" id="TPR04751.1"/>
    </source>
</evidence>
<evidence type="ECO:0000256" key="6">
    <source>
        <dbReference type="ARBA" id="ARBA00022806"/>
    </source>
</evidence>
<dbReference type="PANTHER" id="PTHR47959">
    <property type="entry name" value="ATP-DEPENDENT RNA HELICASE RHLE-RELATED"/>
    <property type="match status" value="1"/>
</dbReference>
<comment type="similarity">
    <text evidence="12">Belongs to the DEAD box helicase family.</text>
</comment>
<dbReference type="PROSITE" id="PS51194">
    <property type="entry name" value="HELICASE_CTER"/>
    <property type="match status" value="1"/>
</dbReference>
<evidence type="ECO:0000256" key="9">
    <source>
        <dbReference type="ARBA" id="ARBA00023242"/>
    </source>
</evidence>
<protein>
    <recommendedName>
        <fullName evidence="2">RNA helicase</fullName>
        <ecNumber evidence="2">3.6.4.13</ecNumber>
    </recommendedName>
</protein>
<comment type="catalytic activity">
    <reaction evidence="10">
        <text>ATP + H2O = ADP + phosphate + H(+)</text>
        <dbReference type="Rhea" id="RHEA:13065"/>
        <dbReference type="ChEBI" id="CHEBI:15377"/>
        <dbReference type="ChEBI" id="CHEBI:15378"/>
        <dbReference type="ChEBI" id="CHEBI:30616"/>
        <dbReference type="ChEBI" id="CHEBI:43474"/>
        <dbReference type="ChEBI" id="CHEBI:456216"/>
        <dbReference type="EC" id="3.6.4.13"/>
    </reaction>
</comment>
<evidence type="ECO:0000259" key="16">
    <source>
        <dbReference type="PROSITE" id="PS51195"/>
    </source>
</evidence>
<evidence type="ECO:0000256" key="2">
    <source>
        <dbReference type="ARBA" id="ARBA00012552"/>
    </source>
</evidence>
<keyword evidence="5 12" id="KW-0378">Hydrolase</keyword>
<dbReference type="CDD" id="cd17946">
    <property type="entry name" value="DEADc_DDX24"/>
    <property type="match status" value="1"/>
</dbReference>
<dbReference type="GO" id="GO:0010467">
    <property type="term" value="P:gene expression"/>
    <property type="evidence" value="ECO:0007669"/>
    <property type="project" value="UniProtKB-ARBA"/>
</dbReference>
<dbReference type="VEuPathDB" id="FungiDB:ASPNIDRAFT2_1127728"/>
<keyword evidence="6 12" id="KW-0347">Helicase</keyword>
<evidence type="ECO:0000259" key="15">
    <source>
        <dbReference type="PROSITE" id="PS51194"/>
    </source>
</evidence>
<evidence type="ECO:0000259" key="14">
    <source>
        <dbReference type="PROSITE" id="PS51192"/>
    </source>
</evidence>
<feature type="compositionally biased region" description="Basic and acidic residues" evidence="13">
    <location>
        <begin position="645"/>
        <end position="658"/>
    </location>
</feature>
<dbReference type="CDD" id="cd18787">
    <property type="entry name" value="SF2_C_DEAD"/>
    <property type="match status" value="1"/>
</dbReference>
<dbReference type="PANTHER" id="PTHR47959:SF1">
    <property type="entry name" value="ATP-DEPENDENT RNA HELICASE DBPA"/>
    <property type="match status" value="1"/>
</dbReference>
<dbReference type="InterPro" id="IPR000629">
    <property type="entry name" value="RNA-helicase_DEAD-box_CS"/>
</dbReference>
<feature type="short sequence motif" description="Q motif" evidence="11">
    <location>
        <begin position="139"/>
        <end position="167"/>
    </location>
</feature>
<dbReference type="GO" id="GO:0003724">
    <property type="term" value="F:RNA helicase activity"/>
    <property type="evidence" value="ECO:0007669"/>
    <property type="project" value="UniProtKB-EC"/>
</dbReference>
<evidence type="ECO:0000256" key="7">
    <source>
        <dbReference type="ARBA" id="ARBA00022840"/>
    </source>
</evidence>
<dbReference type="Pfam" id="PF00271">
    <property type="entry name" value="Helicase_C"/>
    <property type="match status" value="1"/>
</dbReference>
<dbReference type="PROSITE" id="PS00039">
    <property type="entry name" value="DEAD_ATP_HELICASE"/>
    <property type="match status" value="1"/>
</dbReference>
<feature type="domain" description="DEAD-box RNA helicase Q" evidence="16">
    <location>
        <begin position="139"/>
        <end position="167"/>
    </location>
</feature>
<feature type="region of interest" description="Disordered" evidence="13">
    <location>
        <begin position="1"/>
        <end position="29"/>
    </location>
</feature>
<keyword evidence="4 12" id="KW-0547">Nucleotide-binding</keyword>
<keyword evidence="9" id="KW-0539">Nucleus</keyword>
<dbReference type="VEuPathDB" id="FungiDB:M747DRAFT_289682"/>
<dbReference type="PROSITE" id="PS51192">
    <property type="entry name" value="HELICASE_ATP_BIND_1"/>
    <property type="match status" value="1"/>
</dbReference>
<evidence type="ECO:0000256" key="4">
    <source>
        <dbReference type="ARBA" id="ARBA00022741"/>
    </source>
</evidence>
<feature type="region of interest" description="Disordered" evidence="13">
    <location>
        <begin position="86"/>
        <end position="117"/>
    </location>
</feature>
<evidence type="ECO:0000256" key="12">
    <source>
        <dbReference type="RuleBase" id="RU000492"/>
    </source>
</evidence>
<dbReference type="InterPro" id="IPR027417">
    <property type="entry name" value="P-loop_NTPase"/>
</dbReference>
<dbReference type="GO" id="GO:0005829">
    <property type="term" value="C:cytosol"/>
    <property type="evidence" value="ECO:0007669"/>
    <property type="project" value="TreeGrafter"/>
</dbReference>
<gene>
    <name evidence="17" type="ORF">CAN33_0031300</name>
</gene>
<dbReference type="GO" id="GO:0042254">
    <property type="term" value="P:ribosome biogenesis"/>
    <property type="evidence" value="ECO:0007669"/>
    <property type="project" value="UniProtKB-KW"/>
</dbReference>
<evidence type="ECO:0000256" key="8">
    <source>
        <dbReference type="ARBA" id="ARBA00022884"/>
    </source>
</evidence>
<evidence type="ECO:0000313" key="18">
    <source>
        <dbReference type="Proteomes" id="UP000197666"/>
    </source>
</evidence>
<dbReference type="Proteomes" id="UP000197666">
    <property type="component" value="Unassembled WGS sequence"/>
</dbReference>
<dbReference type="AlphaFoldDB" id="A0A505HYL3"/>
<comment type="caution">
    <text evidence="17">The sequence shown here is derived from an EMBL/GenBank/DDBJ whole genome shotgun (WGS) entry which is preliminary data.</text>
</comment>
<evidence type="ECO:0000256" key="10">
    <source>
        <dbReference type="ARBA" id="ARBA00047984"/>
    </source>
</evidence>
<evidence type="ECO:0000256" key="1">
    <source>
        <dbReference type="ARBA" id="ARBA00004123"/>
    </source>
</evidence>
<evidence type="ECO:0000256" key="3">
    <source>
        <dbReference type="ARBA" id="ARBA00022517"/>
    </source>
</evidence>
<dbReference type="VEuPathDB" id="FungiDB:An11g06650"/>
<feature type="domain" description="Helicase ATP-binding" evidence="14">
    <location>
        <begin position="170"/>
        <end position="380"/>
    </location>
</feature>
<dbReference type="GO" id="GO:0005634">
    <property type="term" value="C:nucleus"/>
    <property type="evidence" value="ECO:0007669"/>
    <property type="project" value="UniProtKB-SubCell"/>
</dbReference>
<dbReference type="SMART" id="SM00487">
    <property type="entry name" value="DEXDc"/>
    <property type="match status" value="1"/>
</dbReference>
<dbReference type="Gene3D" id="3.40.50.300">
    <property type="entry name" value="P-loop containing nucleotide triphosphate hydrolases"/>
    <property type="match status" value="2"/>
</dbReference>